<proteinExistence type="predicted"/>
<comment type="caution">
    <text evidence="1">The sequence shown here is derived from an EMBL/GenBank/DDBJ whole genome shotgun (WGS) entry which is preliminary data.</text>
</comment>
<name>A0ABD1YAS1_9MARC</name>
<gene>
    <name evidence="1" type="ORF">R1flu_008045</name>
</gene>
<dbReference type="Proteomes" id="UP001605036">
    <property type="component" value="Unassembled WGS sequence"/>
</dbReference>
<dbReference type="AlphaFoldDB" id="A0ABD1YAS1"/>
<protein>
    <submittedName>
        <fullName evidence="1">Uncharacterized protein</fullName>
    </submittedName>
</protein>
<organism evidence="1 2">
    <name type="scientific">Riccia fluitans</name>
    <dbReference type="NCBI Taxonomy" id="41844"/>
    <lineage>
        <taxon>Eukaryota</taxon>
        <taxon>Viridiplantae</taxon>
        <taxon>Streptophyta</taxon>
        <taxon>Embryophyta</taxon>
        <taxon>Marchantiophyta</taxon>
        <taxon>Marchantiopsida</taxon>
        <taxon>Marchantiidae</taxon>
        <taxon>Marchantiales</taxon>
        <taxon>Ricciaceae</taxon>
        <taxon>Riccia</taxon>
    </lineage>
</organism>
<reference evidence="1 2" key="1">
    <citation type="submission" date="2024-09" db="EMBL/GenBank/DDBJ databases">
        <title>Chromosome-scale assembly of Riccia fluitans.</title>
        <authorList>
            <person name="Paukszto L."/>
            <person name="Sawicki J."/>
            <person name="Karawczyk K."/>
            <person name="Piernik-Szablinska J."/>
            <person name="Szczecinska M."/>
            <person name="Mazdziarz M."/>
        </authorList>
    </citation>
    <scope>NUCLEOTIDE SEQUENCE [LARGE SCALE GENOMIC DNA]</scope>
    <source>
        <strain evidence="1">Rf_01</strain>
        <tissue evidence="1">Aerial parts of the thallus</tissue>
    </source>
</reference>
<keyword evidence="2" id="KW-1185">Reference proteome</keyword>
<evidence type="ECO:0000313" key="1">
    <source>
        <dbReference type="EMBL" id="KAL2623800.1"/>
    </source>
</evidence>
<evidence type="ECO:0000313" key="2">
    <source>
        <dbReference type="Proteomes" id="UP001605036"/>
    </source>
</evidence>
<sequence>MLASRSKTAGEPQWAGQGPTELRFLCVPLEEGGVRGKNLSNEGKEKGVVHPLCIFEDLDFAPCRKSSSYVYREEEGEDPIVSKFCRIVSSSYSLL</sequence>
<accession>A0ABD1YAS1</accession>
<dbReference type="EMBL" id="JBHFFA010000005">
    <property type="protein sequence ID" value="KAL2623800.1"/>
    <property type="molecule type" value="Genomic_DNA"/>
</dbReference>